<dbReference type="InterPro" id="IPR027434">
    <property type="entry name" value="Homing_endonucl"/>
</dbReference>
<dbReference type="AlphaFoldDB" id="A0A0F9FMK4"/>
<evidence type="ECO:0000259" key="2">
    <source>
        <dbReference type="PROSITE" id="PS50819"/>
    </source>
</evidence>
<proteinExistence type="predicted"/>
<accession>A0A0F9FMK4</accession>
<feature type="region of interest" description="Disordered" evidence="1">
    <location>
        <begin position="1"/>
        <end position="69"/>
    </location>
</feature>
<organism evidence="3">
    <name type="scientific">marine sediment metagenome</name>
    <dbReference type="NCBI Taxonomy" id="412755"/>
    <lineage>
        <taxon>unclassified sequences</taxon>
        <taxon>metagenomes</taxon>
        <taxon>ecological metagenomes</taxon>
    </lineage>
</organism>
<dbReference type="InterPro" id="IPR004042">
    <property type="entry name" value="Intein_endonuc_central"/>
</dbReference>
<feature type="compositionally biased region" description="Polar residues" evidence="1">
    <location>
        <begin position="52"/>
        <end position="61"/>
    </location>
</feature>
<feature type="domain" description="DOD-type homing endonuclease" evidence="2">
    <location>
        <begin position="231"/>
        <end position="382"/>
    </location>
</feature>
<sequence>MPTLNNNDKNEKKDEKKKKPLPKALQSMLDKPKLSKPLPKALQSMLDEPELDQTQQVNSGGIPTESRFSKFNSDSILNSPITIKSQDSPHSKIDKSFVDNELDNKKAQVEYNTEDLVSKFQKMIEEKEILKELINFNHDLNMRQFSFPKERILIDRDILDRIYRDNAKKDPNLTKIFLTIRETLLNGKSISLEDFNTLKNLLGKKISHKKIIGRKDQVVIETEKSNDLAELLGIIWGRGRMDIKHPKYELIIYLQGIHKNNIFIAYLKSLITRVLKIDENKIGIHENNQRLRLSSKVVIYELLKFGILPKKNIHYQTIPLWIFEKTSFILSFLRGILSINSIFSIHMSRDCTVPRYDLKLLVNKSSKKYVKAVQFLFYLFGLEFNIVNNAQLVISKKSDLNRIINEFLHPPIWNLMRLSLENSLEDKNIKLSDLLNYHEKVLISYNKDFAYNLINQFVQLGSFELVKDHIGKAGVLGIDRIKNYVKIFFKETDLVEVYGENAYIYWNSNNKLIHIGRDLQSSRIPFKILKFIICKIYEILKIENFLVTNEFLINHLIDFFNTTELFR</sequence>
<reference evidence="3" key="1">
    <citation type="journal article" date="2015" name="Nature">
        <title>Complex archaea that bridge the gap between prokaryotes and eukaryotes.</title>
        <authorList>
            <person name="Spang A."/>
            <person name="Saw J.H."/>
            <person name="Jorgensen S.L."/>
            <person name="Zaremba-Niedzwiedzka K."/>
            <person name="Martijn J."/>
            <person name="Lind A.E."/>
            <person name="van Eijk R."/>
            <person name="Schleper C."/>
            <person name="Guy L."/>
            <person name="Ettema T.J."/>
        </authorList>
    </citation>
    <scope>NUCLEOTIDE SEQUENCE</scope>
</reference>
<dbReference type="GO" id="GO:0004519">
    <property type="term" value="F:endonuclease activity"/>
    <property type="evidence" value="ECO:0007669"/>
    <property type="project" value="InterPro"/>
</dbReference>
<name>A0A0F9FMK4_9ZZZZ</name>
<gene>
    <name evidence="3" type="ORF">LCGC14_1934300</name>
</gene>
<dbReference type="PROSITE" id="PS50819">
    <property type="entry name" value="INTEIN_ENDONUCLEASE"/>
    <property type="match status" value="1"/>
</dbReference>
<evidence type="ECO:0000313" key="3">
    <source>
        <dbReference type="EMBL" id="KKL87478.1"/>
    </source>
</evidence>
<protein>
    <recommendedName>
        <fullName evidence="2">DOD-type homing endonuclease domain-containing protein</fullName>
    </recommendedName>
</protein>
<dbReference type="Gene3D" id="3.10.28.10">
    <property type="entry name" value="Homing endonucleases"/>
    <property type="match status" value="1"/>
</dbReference>
<dbReference type="EMBL" id="LAZR01020823">
    <property type="protein sequence ID" value="KKL87478.1"/>
    <property type="molecule type" value="Genomic_DNA"/>
</dbReference>
<comment type="caution">
    <text evidence="3">The sequence shown here is derived from an EMBL/GenBank/DDBJ whole genome shotgun (WGS) entry which is preliminary data.</text>
</comment>
<feature type="non-terminal residue" evidence="3">
    <location>
        <position position="567"/>
    </location>
</feature>
<evidence type="ECO:0000256" key="1">
    <source>
        <dbReference type="SAM" id="MobiDB-lite"/>
    </source>
</evidence>